<evidence type="ECO:0000313" key="1">
    <source>
        <dbReference type="EMBL" id="AFC21303.1"/>
    </source>
</evidence>
<reference evidence="1 2" key="1">
    <citation type="journal article" date="2012" name="J. Virol.">
        <title>Genome Sequence of Cronobacter sakazakii Myovirus vB_CsaM_GAP31.</title>
        <authorList>
            <person name="Abbasifar R."/>
            <person name="Kropinski A.M."/>
            <person name="Sabour P.M."/>
            <person name="Ackermann H.W."/>
            <person name="Alanis Villa A."/>
            <person name="Abbasifar A."/>
            <person name="Griffiths M.W."/>
        </authorList>
    </citation>
    <scope>NUCLEOTIDE SEQUENCE [LARGE SCALE GENOMIC DNA]</scope>
</reference>
<protein>
    <submittedName>
        <fullName evidence="1">Uncharacterized protein</fullName>
    </submittedName>
</protein>
<name>K4F5Y7_9CAUD</name>
<dbReference type="EMBL" id="JN882284">
    <property type="protein sequence ID" value="AFC21303.1"/>
    <property type="molecule type" value="Genomic_DNA"/>
</dbReference>
<gene>
    <name evidence="1" type="ORF">GAP31_121</name>
</gene>
<dbReference type="KEGG" id="vg:13993736"/>
<accession>K4F5Y7</accession>
<sequence>MKVTAFIRYDMYPYYIVLEGDLQENFDVKTACGAYHHRNVLCVKPFSELKEHEDNHKKICREYKRLESELRVDLLKKNGINFINTNNV</sequence>
<proteinExistence type="predicted"/>
<evidence type="ECO:0000313" key="2">
    <source>
        <dbReference type="Proteomes" id="UP000000458"/>
    </source>
</evidence>
<dbReference type="Proteomes" id="UP000000458">
    <property type="component" value="Segment"/>
</dbReference>
<keyword evidence="2" id="KW-1185">Reference proteome</keyword>
<dbReference type="OrthoDB" id="27636at10239"/>
<dbReference type="RefSeq" id="YP_006986958.1">
    <property type="nucleotide sequence ID" value="NC_019400.1"/>
</dbReference>
<dbReference type="GeneID" id="13993736"/>
<organism evidence="1 2">
    <name type="scientific">Cronobacter phage vB_CsaM_GAP31</name>
    <dbReference type="NCBI Taxonomy" id="1141135"/>
    <lineage>
        <taxon>Viruses</taxon>
        <taxon>Duplodnaviria</taxon>
        <taxon>Heunggongvirae</taxon>
        <taxon>Uroviricota</taxon>
        <taxon>Caudoviricetes</taxon>
        <taxon>Vequintavirinae</taxon>
        <taxon>Seunavirus</taxon>
        <taxon>Seunavirus GAP31</taxon>
    </lineage>
</organism>